<evidence type="ECO:0000313" key="7">
    <source>
        <dbReference type="EMBL" id="SFP85806.1"/>
    </source>
</evidence>
<dbReference type="AlphaFoldDB" id="A0A1I5TU16"/>
<dbReference type="InterPro" id="IPR050375">
    <property type="entry name" value="MFS_TsgA-like"/>
</dbReference>
<evidence type="ECO:0000256" key="3">
    <source>
        <dbReference type="ARBA" id="ARBA00022692"/>
    </source>
</evidence>
<dbReference type="GO" id="GO:0005886">
    <property type="term" value="C:plasma membrane"/>
    <property type="evidence" value="ECO:0007669"/>
    <property type="project" value="UniProtKB-SubCell"/>
</dbReference>
<feature type="transmembrane region" description="Helical" evidence="6">
    <location>
        <begin position="33"/>
        <end position="53"/>
    </location>
</feature>
<feature type="transmembrane region" description="Helical" evidence="6">
    <location>
        <begin position="106"/>
        <end position="126"/>
    </location>
</feature>
<keyword evidence="4 6" id="KW-1133">Transmembrane helix</keyword>
<feature type="transmembrane region" description="Helical" evidence="6">
    <location>
        <begin position="370"/>
        <end position="387"/>
    </location>
</feature>
<keyword evidence="5 6" id="KW-0472">Membrane</keyword>
<feature type="transmembrane region" description="Helical" evidence="6">
    <location>
        <begin position="132"/>
        <end position="151"/>
    </location>
</feature>
<keyword evidence="3 6" id="KW-0812">Transmembrane</keyword>
<evidence type="ECO:0000256" key="6">
    <source>
        <dbReference type="SAM" id="Phobius"/>
    </source>
</evidence>
<evidence type="ECO:0000313" key="8">
    <source>
        <dbReference type="Proteomes" id="UP000199306"/>
    </source>
</evidence>
<dbReference type="Pfam" id="PF07690">
    <property type="entry name" value="MFS_1"/>
    <property type="match status" value="1"/>
</dbReference>
<dbReference type="STRING" id="1079859.SAMN04515674_106175"/>
<dbReference type="Gene3D" id="1.20.1250.20">
    <property type="entry name" value="MFS general substrate transporter like domains"/>
    <property type="match status" value="3"/>
</dbReference>
<evidence type="ECO:0000256" key="1">
    <source>
        <dbReference type="ARBA" id="ARBA00004429"/>
    </source>
</evidence>
<dbReference type="SUPFAM" id="SSF103473">
    <property type="entry name" value="MFS general substrate transporter"/>
    <property type="match status" value="1"/>
</dbReference>
<feature type="transmembrane region" description="Helical" evidence="6">
    <location>
        <begin position="319"/>
        <end position="338"/>
    </location>
</feature>
<feature type="transmembrane region" description="Helical" evidence="6">
    <location>
        <begin position="73"/>
        <end position="94"/>
    </location>
</feature>
<feature type="transmembrane region" description="Helical" evidence="6">
    <location>
        <begin position="287"/>
        <end position="307"/>
    </location>
</feature>
<feature type="transmembrane region" description="Helical" evidence="6">
    <location>
        <begin position="344"/>
        <end position="363"/>
    </location>
</feature>
<keyword evidence="8" id="KW-1185">Reference proteome</keyword>
<proteinExistence type="predicted"/>
<dbReference type="Proteomes" id="UP000199306">
    <property type="component" value="Unassembled WGS sequence"/>
</dbReference>
<feature type="transmembrane region" description="Helical" evidence="6">
    <location>
        <begin position="451"/>
        <end position="472"/>
    </location>
</feature>
<organism evidence="7 8">
    <name type="scientific">Pseudarcicella hirudinis</name>
    <dbReference type="NCBI Taxonomy" id="1079859"/>
    <lineage>
        <taxon>Bacteria</taxon>
        <taxon>Pseudomonadati</taxon>
        <taxon>Bacteroidota</taxon>
        <taxon>Cytophagia</taxon>
        <taxon>Cytophagales</taxon>
        <taxon>Flectobacillaceae</taxon>
        <taxon>Pseudarcicella</taxon>
    </lineage>
</organism>
<reference evidence="7 8" key="1">
    <citation type="submission" date="2016-10" db="EMBL/GenBank/DDBJ databases">
        <authorList>
            <person name="de Groot N.N."/>
        </authorList>
    </citation>
    <scope>NUCLEOTIDE SEQUENCE [LARGE SCALE GENOMIC DNA]</scope>
    <source>
        <strain evidence="8">E92,LMG 26720,CCM 7988</strain>
    </source>
</reference>
<name>A0A1I5TU16_9BACT</name>
<dbReference type="InterPro" id="IPR036259">
    <property type="entry name" value="MFS_trans_sf"/>
</dbReference>
<protein>
    <submittedName>
        <fullName evidence="7">MFS transporter, FHS family, L-fucose permease</fullName>
    </submittedName>
</protein>
<evidence type="ECO:0000256" key="2">
    <source>
        <dbReference type="ARBA" id="ARBA00022475"/>
    </source>
</evidence>
<dbReference type="GO" id="GO:0022857">
    <property type="term" value="F:transmembrane transporter activity"/>
    <property type="evidence" value="ECO:0007669"/>
    <property type="project" value="InterPro"/>
</dbReference>
<evidence type="ECO:0000256" key="4">
    <source>
        <dbReference type="ARBA" id="ARBA00022989"/>
    </source>
</evidence>
<feature type="transmembrane region" description="Helical" evidence="6">
    <location>
        <begin position="209"/>
        <end position="227"/>
    </location>
</feature>
<feature type="transmembrane region" description="Helical" evidence="6">
    <location>
        <begin position="248"/>
        <end position="267"/>
    </location>
</feature>
<dbReference type="InterPro" id="IPR011701">
    <property type="entry name" value="MFS"/>
</dbReference>
<dbReference type="PANTHER" id="PTHR43702">
    <property type="entry name" value="L-FUCOSE-PROTON SYMPORTER"/>
    <property type="match status" value="1"/>
</dbReference>
<comment type="subcellular location">
    <subcellularLocation>
        <location evidence="1">Cell inner membrane</location>
        <topology evidence="1">Multi-pass membrane protein</topology>
    </subcellularLocation>
</comment>
<keyword evidence="2" id="KW-1003">Cell membrane</keyword>
<sequence>MQEKAPLSTGAVLLTKLSIKNIFMSKSNSKSHLYTLMTVWFFWGFVAASNGILIPLFKDKFHLLQWQSQLVDFAFYIAYTVGSILYFLVSGFLKKDILNKIGYKNGIVYGLIISAVGTLLFIPAAQIQSFELLLSALFIVGLGFSLQQTATQPFMIALGDPSTGSQRINMGGAVNNLGTTIGPVLISAAIFGAISEDAAKNASIESVKMPYLILGAIFLLFAWFFKASKLPHITNDEEVEIGTGVLKYPQLVLGMIAIFMYVGVEVTIGSNLGEYLKVSEKLDASQISPYVSLFWGSMMMGRWTASIPNFDVSPKTKNILTVVVPFVAFAVVLIVNAIRGSDISGLYIYGVCVISLIIAFFLSNDKPVRTLIIFASLGAIAITIGLFTTGRVALFAFISGGLFCSALWSAIFSLSTAGLGKYTNQGSAFLIMMIMGGAIVPVIQGRLADSIGIQLSYIVPVIGFLYLAFFAIRVQSVLRKQGIDFDKDVIKGAGH</sequence>
<evidence type="ECO:0000256" key="5">
    <source>
        <dbReference type="ARBA" id="ARBA00023136"/>
    </source>
</evidence>
<accession>A0A1I5TU16</accession>
<dbReference type="EMBL" id="FOXH01000006">
    <property type="protein sequence ID" value="SFP85806.1"/>
    <property type="molecule type" value="Genomic_DNA"/>
</dbReference>
<feature type="transmembrane region" description="Helical" evidence="6">
    <location>
        <begin position="393"/>
        <end position="414"/>
    </location>
</feature>
<feature type="transmembrane region" description="Helical" evidence="6">
    <location>
        <begin position="426"/>
        <end position="445"/>
    </location>
</feature>
<dbReference type="PANTHER" id="PTHR43702:SF3">
    <property type="entry name" value="PROTEIN TSGA"/>
    <property type="match status" value="1"/>
</dbReference>
<feature type="transmembrane region" description="Helical" evidence="6">
    <location>
        <begin position="172"/>
        <end position="194"/>
    </location>
</feature>
<gene>
    <name evidence="7" type="ORF">SAMN04515674_106175</name>
</gene>